<organism evidence="1">
    <name type="scientific">Sesamum radiatum</name>
    <name type="common">Black benniseed</name>
    <dbReference type="NCBI Taxonomy" id="300843"/>
    <lineage>
        <taxon>Eukaryota</taxon>
        <taxon>Viridiplantae</taxon>
        <taxon>Streptophyta</taxon>
        <taxon>Embryophyta</taxon>
        <taxon>Tracheophyta</taxon>
        <taxon>Spermatophyta</taxon>
        <taxon>Magnoliopsida</taxon>
        <taxon>eudicotyledons</taxon>
        <taxon>Gunneridae</taxon>
        <taxon>Pentapetalae</taxon>
        <taxon>asterids</taxon>
        <taxon>lamiids</taxon>
        <taxon>Lamiales</taxon>
        <taxon>Pedaliaceae</taxon>
        <taxon>Sesamum</taxon>
    </lineage>
</organism>
<comment type="caution">
    <text evidence="1">The sequence shown here is derived from an EMBL/GenBank/DDBJ whole genome shotgun (WGS) entry which is preliminary data.</text>
</comment>
<proteinExistence type="predicted"/>
<name>A0AAW2U996_SESRA</name>
<reference evidence="1" key="2">
    <citation type="journal article" date="2024" name="Plant">
        <title>Genomic evolution and insights into agronomic trait innovations of Sesamum species.</title>
        <authorList>
            <person name="Miao H."/>
            <person name="Wang L."/>
            <person name="Qu L."/>
            <person name="Liu H."/>
            <person name="Sun Y."/>
            <person name="Le M."/>
            <person name="Wang Q."/>
            <person name="Wei S."/>
            <person name="Zheng Y."/>
            <person name="Lin W."/>
            <person name="Duan Y."/>
            <person name="Cao H."/>
            <person name="Xiong S."/>
            <person name="Wang X."/>
            <person name="Wei L."/>
            <person name="Li C."/>
            <person name="Ma Q."/>
            <person name="Ju M."/>
            <person name="Zhao R."/>
            <person name="Li G."/>
            <person name="Mu C."/>
            <person name="Tian Q."/>
            <person name="Mei H."/>
            <person name="Zhang T."/>
            <person name="Gao T."/>
            <person name="Zhang H."/>
        </authorList>
    </citation>
    <scope>NUCLEOTIDE SEQUENCE</scope>
    <source>
        <strain evidence="1">G02</strain>
    </source>
</reference>
<sequence length="195" mass="22815">MNSAQRRVFDEVVLSYFSSYHDGVSDDGTRSCSTDVDLSSYYEGGHYDYVLGLSDHLYNVVHAVDQPFWSGCTQFQLVSIASFVGIKAEDHIFEQTYDHISQWDNNILSLNHTLTRDYYNTKKLNKNFGLPVEKIDECKNGYMLYWKDDVDLEYYKFCGDARYKPMREQDSRCKKSPYSVLRHPPLTPLYRDCML</sequence>
<dbReference type="EMBL" id="JACGWJ010000006">
    <property type="protein sequence ID" value="KAL0413457.1"/>
    <property type="molecule type" value="Genomic_DNA"/>
</dbReference>
<evidence type="ECO:0000313" key="1">
    <source>
        <dbReference type="EMBL" id="KAL0413457.1"/>
    </source>
</evidence>
<dbReference type="PANTHER" id="PTHR10775:SF188">
    <property type="entry name" value="TRANSPOSASE-ASSOCIATED DOMAIN-CONTAINING PROTEIN"/>
    <property type="match status" value="1"/>
</dbReference>
<reference evidence="1" key="1">
    <citation type="submission" date="2020-06" db="EMBL/GenBank/DDBJ databases">
        <authorList>
            <person name="Li T."/>
            <person name="Hu X."/>
            <person name="Zhang T."/>
            <person name="Song X."/>
            <person name="Zhang H."/>
            <person name="Dai N."/>
            <person name="Sheng W."/>
            <person name="Hou X."/>
            <person name="Wei L."/>
        </authorList>
    </citation>
    <scope>NUCLEOTIDE SEQUENCE</scope>
    <source>
        <strain evidence="1">G02</strain>
        <tissue evidence="1">Leaf</tissue>
    </source>
</reference>
<accession>A0AAW2U996</accession>
<gene>
    <name evidence="1" type="ORF">Sradi_1547400</name>
</gene>
<dbReference type="AlphaFoldDB" id="A0AAW2U996"/>
<protein>
    <submittedName>
        <fullName evidence="1">Uncharacterized protein</fullName>
    </submittedName>
</protein>
<dbReference type="PANTHER" id="PTHR10775">
    <property type="entry name" value="OS08G0208400 PROTEIN"/>
    <property type="match status" value="1"/>
</dbReference>